<dbReference type="Pfam" id="PF13426">
    <property type="entry name" value="PAS_9"/>
    <property type="match status" value="1"/>
</dbReference>
<evidence type="ECO:0000256" key="1">
    <source>
        <dbReference type="ARBA" id="ARBA00000085"/>
    </source>
</evidence>
<dbReference type="FunFam" id="1.10.287.130:FF:000001">
    <property type="entry name" value="Two-component sensor histidine kinase"/>
    <property type="match status" value="1"/>
</dbReference>
<evidence type="ECO:0000259" key="10">
    <source>
        <dbReference type="PROSITE" id="PS50113"/>
    </source>
</evidence>
<evidence type="ECO:0000256" key="3">
    <source>
        <dbReference type="ARBA" id="ARBA00022553"/>
    </source>
</evidence>
<organism evidence="11 12">
    <name type="scientific">Marinimicrobium koreense</name>
    <dbReference type="NCBI Taxonomy" id="306545"/>
    <lineage>
        <taxon>Bacteria</taxon>
        <taxon>Pseudomonadati</taxon>
        <taxon>Pseudomonadota</taxon>
        <taxon>Gammaproteobacteria</taxon>
        <taxon>Cellvibrionales</taxon>
        <taxon>Cellvibrionaceae</taxon>
        <taxon>Marinimicrobium</taxon>
    </lineage>
</organism>
<dbReference type="Pfam" id="PF08447">
    <property type="entry name" value="PAS_3"/>
    <property type="match status" value="3"/>
</dbReference>
<dbReference type="SMART" id="SM00091">
    <property type="entry name" value="PAS"/>
    <property type="match status" value="4"/>
</dbReference>
<dbReference type="SMART" id="SM00387">
    <property type="entry name" value="HATPase_c"/>
    <property type="match status" value="1"/>
</dbReference>
<feature type="domain" description="PAC" evidence="10">
    <location>
        <begin position="785"/>
        <end position="836"/>
    </location>
</feature>
<keyword evidence="5" id="KW-0418">Kinase</keyword>
<sequence>MSTSSTHLLDLERINRMARQLLDMPIALISLADNDRQRLVCSDGQALSGIAEDDRILEHLLGTSDPLVVEDASVDPRFKNSLWVSGEPFVRFVAGAALRDSDDHPIGTLCLLDTRPRSIDANQYNQLKDLVSLSENLMRSEAPISASRLELESALVDSERQARLVIEGTDVGTWEWNVQTGETVFNERWAEIVGYTLAELAPISIDTWMSLAHPDDLAQSEALLNAHFRGETRQYDCKARMRHKQGHWVWVHDRGQVFEWTAEGEPLLMYGTHADISRDIKAQQTIEESLEEFSSLIANMPGVTYRCRHDTPSTVLYVNDQVQTLSGYKAEELINNTEINLATLIHPDDVERVAQTIQSAVDNDEDWHLEYRIRHRTGGIHHVEERGRAVAGSRSENRVLEGLIVDISREKESLAQLNKHHEVLVLLNDIAFNTRETVNDKLCYALARARQFLGMELAIISQIESDVYTARWVDAEPNAGIRPGQTFSLGATWCQLLFSGGETELFLSDAPNSPYAEHPCYQSLPLGSYIGVTLTIEGEPFGTLNFSSSIRRGEGFDETDRLFIRLLTRWVSDLLESDTGNERLNKLLAQLPGMVYQYRLFPDGRSTFPFSSHQIESLYGIRPDQAARDASRVFDAIHPDDLEAISRSIEDSNRSLKTWQGTYRVKTRDNSYRWIAGQARPERLSDGSTLWHGYLHDIHDQELARQALERNETRFRSLFEFAPIGMALNDYKTGLFIDLNDALIKPTGYTREEFIQLSYWQITPEEYAEEEQRALSDLKTLGRYGPLEKEYIRKDGSRYPVKLQGMLSQDPDGRPVIWSLIEDISERRRLERMKDQFIATVSHELRTPLTSIKGSLGLLAGGALGSMSDRAAKMLHTAQRNADRLSSLINDLLDMEKLVAGKMPMNFEQQTVGPLLDEAIDSMTSYGAQHDVQLVAPDSWPEVQVNVDGTRLMQALNNLISNAIKFSPEGGAVEISVAPQADAVEIRVRDSGPGIAPDFRSELFKRFSQADGSDRRKLPGTGLGLAITREISRQLGGEVGYRDGPQRGSEFFITLPRLND</sequence>
<dbReference type="AlphaFoldDB" id="A0A3N1P0C5"/>
<dbReference type="InterPro" id="IPR005467">
    <property type="entry name" value="His_kinase_dom"/>
</dbReference>
<evidence type="ECO:0000259" key="9">
    <source>
        <dbReference type="PROSITE" id="PS50112"/>
    </source>
</evidence>
<dbReference type="InterPro" id="IPR003018">
    <property type="entry name" value="GAF"/>
</dbReference>
<dbReference type="InterPro" id="IPR036890">
    <property type="entry name" value="HATPase_C_sf"/>
</dbReference>
<evidence type="ECO:0000256" key="7">
    <source>
        <dbReference type="ARBA" id="ARBA00023136"/>
    </source>
</evidence>
<keyword evidence="12" id="KW-1185">Reference proteome</keyword>
<dbReference type="PANTHER" id="PTHR43304">
    <property type="entry name" value="PHYTOCHROME-LIKE PROTEIN CPH1"/>
    <property type="match status" value="1"/>
</dbReference>
<dbReference type="Proteomes" id="UP000273643">
    <property type="component" value="Unassembled WGS sequence"/>
</dbReference>
<accession>A0A3N1P0C5</accession>
<dbReference type="InterPro" id="IPR013655">
    <property type="entry name" value="PAS_fold_3"/>
</dbReference>
<evidence type="ECO:0000256" key="5">
    <source>
        <dbReference type="ARBA" id="ARBA00022777"/>
    </source>
</evidence>
<comment type="caution">
    <text evidence="11">The sequence shown here is derived from an EMBL/GenBank/DDBJ whole genome shotgun (WGS) entry which is preliminary data.</text>
</comment>
<dbReference type="InterPro" id="IPR001610">
    <property type="entry name" value="PAC"/>
</dbReference>
<protein>
    <recommendedName>
        <fullName evidence="2">histidine kinase</fullName>
        <ecNumber evidence="2">2.7.13.3</ecNumber>
    </recommendedName>
</protein>
<proteinExistence type="predicted"/>
<dbReference type="Gene3D" id="1.10.287.130">
    <property type="match status" value="1"/>
</dbReference>
<dbReference type="GO" id="GO:0005886">
    <property type="term" value="C:plasma membrane"/>
    <property type="evidence" value="ECO:0007669"/>
    <property type="project" value="UniProtKB-ARBA"/>
</dbReference>
<dbReference type="Pfam" id="PF01590">
    <property type="entry name" value="GAF"/>
    <property type="match status" value="1"/>
</dbReference>
<dbReference type="InterPro" id="IPR036097">
    <property type="entry name" value="HisK_dim/P_sf"/>
</dbReference>
<evidence type="ECO:0000313" key="12">
    <source>
        <dbReference type="Proteomes" id="UP000273643"/>
    </source>
</evidence>
<dbReference type="Pfam" id="PF02518">
    <property type="entry name" value="HATPase_c"/>
    <property type="match status" value="1"/>
</dbReference>
<dbReference type="Pfam" id="PF13185">
    <property type="entry name" value="GAF_2"/>
    <property type="match status" value="1"/>
</dbReference>
<dbReference type="PANTHER" id="PTHR43304:SF1">
    <property type="entry name" value="PAC DOMAIN-CONTAINING PROTEIN"/>
    <property type="match status" value="1"/>
</dbReference>
<dbReference type="InterPro" id="IPR035965">
    <property type="entry name" value="PAS-like_dom_sf"/>
</dbReference>
<feature type="domain" description="PAS" evidence="9">
    <location>
        <begin position="310"/>
        <end position="364"/>
    </location>
</feature>
<evidence type="ECO:0000256" key="6">
    <source>
        <dbReference type="ARBA" id="ARBA00023012"/>
    </source>
</evidence>
<gene>
    <name evidence="11" type="ORF">EDC38_1310</name>
</gene>
<dbReference type="InterPro" id="IPR003661">
    <property type="entry name" value="HisK_dim/P_dom"/>
</dbReference>
<dbReference type="PRINTS" id="PR00344">
    <property type="entry name" value="BCTRLSENSOR"/>
</dbReference>
<dbReference type="SUPFAM" id="SSF47384">
    <property type="entry name" value="Homodimeric domain of signal transducing histidine kinase"/>
    <property type="match status" value="1"/>
</dbReference>
<feature type="domain" description="PAS" evidence="9">
    <location>
        <begin position="158"/>
        <end position="231"/>
    </location>
</feature>
<dbReference type="InterPro" id="IPR000014">
    <property type="entry name" value="PAS"/>
</dbReference>
<name>A0A3N1P0C5_9GAMM</name>
<dbReference type="RefSeq" id="WP_123637804.1">
    <property type="nucleotide sequence ID" value="NZ_RJUK01000001.1"/>
</dbReference>
<dbReference type="PROSITE" id="PS50113">
    <property type="entry name" value="PAC"/>
    <property type="match status" value="1"/>
</dbReference>
<dbReference type="CDD" id="cd00130">
    <property type="entry name" value="PAS"/>
    <property type="match status" value="4"/>
</dbReference>
<dbReference type="SMART" id="SM00388">
    <property type="entry name" value="HisKA"/>
    <property type="match status" value="1"/>
</dbReference>
<dbReference type="OrthoDB" id="9812358at2"/>
<keyword evidence="3" id="KW-0597">Phosphoprotein</keyword>
<dbReference type="CDD" id="cd00082">
    <property type="entry name" value="HisKA"/>
    <property type="match status" value="1"/>
</dbReference>
<dbReference type="EC" id="2.7.13.3" evidence="2"/>
<dbReference type="Gene3D" id="3.30.450.20">
    <property type="entry name" value="PAS domain"/>
    <property type="match status" value="4"/>
</dbReference>
<dbReference type="Pfam" id="PF00512">
    <property type="entry name" value="HisKA"/>
    <property type="match status" value="1"/>
</dbReference>
<dbReference type="PROSITE" id="PS50112">
    <property type="entry name" value="PAS"/>
    <property type="match status" value="2"/>
</dbReference>
<dbReference type="Gene3D" id="3.30.450.40">
    <property type="match status" value="2"/>
</dbReference>
<dbReference type="InterPro" id="IPR052162">
    <property type="entry name" value="Sensor_kinase/Photoreceptor"/>
</dbReference>
<evidence type="ECO:0000256" key="2">
    <source>
        <dbReference type="ARBA" id="ARBA00012438"/>
    </source>
</evidence>
<evidence type="ECO:0000259" key="8">
    <source>
        <dbReference type="PROSITE" id="PS50109"/>
    </source>
</evidence>
<dbReference type="FunFam" id="3.30.565.10:FF:000006">
    <property type="entry name" value="Sensor histidine kinase WalK"/>
    <property type="match status" value="1"/>
</dbReference>
<dbReference type="SMART" id="SM00086">
    <property type="entry name" value="PAC"/>
    <property type="match status" value="4"/>
</dbReference>
<dbReference type="SMART" id="SM00065">
    <property type="entry name" value="GAF"/>
    <property type="match status" value="2"/>
</dbReference>
<dbReference type="SUPFAM" id="SSF55785">
    <property type="entry name" value="PYP-like sensor domain (PAS domain)"/>
    <property type="match status" value="4"/>
</dbReference>
<dbReference type="SUPFAM" id="SSF55874">
    <property type="entry name" value="ATPase domain of HSP90 chaperone/DNA topoisomerase II/histidine kinase"/>
    <property type="match status" value="1"/>
</dbReference>
<evidence type="ECO:0000256" key="4">
    <source>
        <dbReference type="ARBA" id="ARBA00022679"/>
    </source>
</evidence>
<dbReference type="InterPro" id="IPR003594">
    <property type="entry name" value="HATPase_dom"/>
</dbReference>
<reference evidence="11 12" key="1">
    <citation type="submission" date="2018-11" db="EMBL/GenBank/DDBJ databases">
        <title>Genomic Encyclopedia of Type Strains, Phase IV (KMG-IV): sequencing the most valuable type-strain genomes for metagenomic binning, comparative biology and taxonomic classification.</title>
        <authorList>
            <person name="Goeker M."/>
        </authorList>
    </citation>
    <scope>NUCLEOTIDE SEQUENCE [LARGE SCALE GENOMIC DNA]</scope>
    <source>
        <strain evidence="11 12">DSM 16974</strain>
    </source>
</reference>
<dbReference type="EMBL" id="RJUK01000001">
    <property type="protein sequence ID" value="ROQ20697.1"/>
    <property type="molecule type" value="Genomic_DNA"/>
</dbReference>
<keyword evidence="7" id="KW-0472">Membrane</keyword>
<dbReference type="InterPro" id="IPR004358">
    <property type="entry name" value="Sig_transdc_His_kin-like_C"/>
</dbReference>
<dbReference type="Gene3D" id="3.30.565.10">
    <property type="entry name" value="Histidine kinase-like ATPase, C-terminal domain"/>
    <property type="match status" value="1"/>
</dbReference>
<dbReference type="CDD" id="cd00075">
    <property type="entry name" value="HATPase"/>
    <property type="match status" value="1"/>
</dbReference>
<dbReference type="PROSITE" id="PS50109">
    <property type="entry name" value="HIS_KIN"/>
    <property type="match status" value="1"/>
</dbReference>
<dbReference type="InterPro" id="IPR000700">
    <property type="entry name" value="PAS-assoc_C"/>
</dbReference>
<dbReference type="NCBIfam" id="TIGR00229">
    <property type="entry name" value="sensory_box"/>
    <property type="match status" value="3"/>
</dbReference>
<feature type="domain" description="Histidine kinase" evidence="8">
    <location>
        <begin position="840"/>
        <end position="1059"/>
    </location>
</feature>
<keyword evidence="4" id="KW-0808">Transferase</keyword>
<dbReference type="GO" id="GO:0000155">
    <property type="term" value="F:phosphorelay sensor kinase activity"/>
    <property type="evidence" value="ECO:0007669"/>
    <property type="project" value="InterPro"/>
</dbReference>
<keyword evidence="6" id="KW-0902">Two-component regulatory system</keyword>
<dbReference type="InterPro" id="IPR029016">
    <property type="entry name" value="GAF-like_dom_sf"/>
</dbReference>
<evidence type="ECO:0000313" key="11">
    <source>
        <dbReference type="EMBL" id="ROQ20697.1"/>
    </source>
</evidence>
<dbReference type="SUPFAM" id="SSF55781">
    <property type="entry name" value="GAF domain-like"/>
    <property type="match status" value="2"/>
</dbReference>
<comment type="catalytic activity">
    <reaction evidence="1">
        <text>ATP + protein L-histidine = ADP + protein N-phospho-L-histidine.</text>
        <dbReference type="EC" id="2.7.13.3"/>
    </reaction>
</comment>